<feature type="compositionally biased region" description="Low complexity" evidence="4">
    <location>
        <begin position="670"/>
        <end position="681"/>
    </location>
</feature>
<evidence type="ECO:0000313" key="8">
    <source>
        <dbReference type="Proteomes" id="UP001239994"/>
    </source>
</evidence>
<dbReference type="SUPFAM" id="SSF47473">
    <property type="entry name" value="EF-hand"/>
    <property type="match status" value="3"/>
</dbReference>
<keyword evidence="1" id="KW-0479">Metal-binding</keyword>
<feature type="compositionally biased region" description="Pro residues" evidence="4">
    <location>
        <begin position="748"/>
        <end position="766"/>
    </location>
</feature>
<feature type="region of interest" description="Disordered" evidence="4">
    <location>
        <begin position="373"/>
        <end position="393"/>
    </location>
</feature>
<feature type="domain" description="EF-hand" evidence="6">
    <location>
        <begin position="290"/>
        <end position="325"/>
    </location>
</feature>
<dbReference type="GO" id="GO:0006897">
    <property type="term" value="P:endocytosis"/>
    <property type="evidence" value="ECO:0007669"/>
    <property type="project" value="TreeGrafter"/>
</dbReference>
<proteinExistence type="predicted"/>
<feature type="region of interest" description="Disordered" evidence="4">
    <location>
        <begin position="718"/>
        <end position="766"/>
    </location>
</feature>
<evidence type="ECO:0000256" key="4">
    <source>
        <dbReference type="SAM" id="MobiDB-lite"/>
    </source>
</evidence>
<feature type="compositionally biased region" description="Polar residues" evidence="4">
    <location>
        <begin position="621"/>
        <end position="631"/>
    </location>
</feature>
<dbReference type="Gene3D" id="1.10.238.10">
    <property type="entry name" value="EF-hand"/>
    <property type="match status" value="3"/>
</dbReference>
<feature type="coiled-coil region" evidence="3">
    <location>
        <begin position="402"/>
        <end position="499"/>
    </location>
</feature>
<dbReference type="InterPro" id="IPR011992">
    <property type="entry name" value="EF-hand-dom_pair"/>
</dbReference>
<evidence type="ECO:0008006" key="9">
    <source>
        <dbReference type="Google" id="ProtNLM"/>
    </source>
</evidence>
<feature type="region of interest" description="Disordered" evidence="4">
    <location>
        <begin position="600"/>
        <end position="691"/>
    </location>
</feature>
<dbReference type="GO" id="GO:0005509">
    <property type="term" value="F:calcium ion binding"/>
    <property type="evidence" value="ECO:0007669"/>
    <property type="project" value="InterPro"/>
</dbReference>
<dbReference type="GO" id="GO:0045296">
    <property type="term" value="F:cadherin binding"/>
    <property type="evidence" value="ECO:0007669"/>
    <property type="project" value="TreeGrafter"/>
</dbReference>
<dbReference type="AlphaFoldDB" id="A0AAD8Z1D4"/>
<feature type="domain" description="EH" evidence="5">
    <location>
        <begin position="291"/>
        <end position="380"/>
    </location>
</feature>
<keyword evidence="2" id="KW-0106">Calcium</keyword>
<protein>
    <recommendedName>
        <fullName evidence="9">Epidermal growth factor receptor pathway substrate 15 like 1</fullName>
    </recommendedName>
</protein>
<reference evidence="7" key="1">
    <citation type="submission" date="2023-03" db="EMBL/GenBank/DDBJ databases">
        <title>Electrophorus voltai genome.</title>
        <authorList>
            <person name="Bian C."/>
        </authorList>
    </citation>
    <scope>NUCLEOTIDE SEQUENCE</scope>
    <source>
        <strain evidence="7">CB-2022</strain>
        <tissue evidence="7">Muscle</tissue>
    </source>
</reference>
<dbReference type="InterPro" id="IPR002048">
    <property type="entry name" value="EF_hand_dom"/>
</dbReference>
<feature type="region of interest" description="Disordered" evidence="4">
    <location>
        <begin position="203"/>
        <end position="224"/>
    </location>
</feature>
<feature type="domain" description="EH" evidence="5">
    <location>
        <begin position="120"/>
        <end position="218"/>
    </location>
</feature>
<dbReference type="EMBL" id="JAROKS010000021">
    <property type="protein sequence ID" value="KAK1790840.1"/>
    <property type="molecule type" value="Genomic_DNA"/>
</dbReference>
<accession>A0AAD8Z1D4</accession>
<evidence type="ECO:0000259" key="5">
    <source>
        <dbReference type="PROSITE" id="PS50031"/>
    </source>
</evidence>
<dbReference type="Pfam" id="PF12763">
    <property type="entry name" value="EH"/>
    <property type="match status" value="3"/>
</dbReference>
<evidence type="ECO:0000256" key="3">
    <source>
        <dbReference type="SAM" id="Coils"/>
    </source>
</evidence>
<feature type="coiled-coil region" evidence="3">
    <location>
        <begin position="549"/>
        <end position="586"/>
    </location>
</feature>
<evidence type="ECO:0000256" key="2">
    <source>
        <dbReference type="ARBA" id="ARBA00022837"/>
    </source>
</evidence>
<keyword evidence="8" id="KW-1185">Reference proteome</keyword>
<dbReference type="PROSITE" id="PS00018">
    <property type="entry name" value="EF_HAND_1"/>
    <property type="match status" value="1"/>
</dbReference>
<comment type="caution">
    <text evidence="7">The sequence shown here is derived from an EMBL/GenBank/DDBJ whole genome shotgun (WGS) entry which is preliminary data.</text>
</comment>
<dbReference type="InterPro" id="IPR000261">
    <property type="entry name" value="EH_dom"/>
</dbReference>
<feature type="compositionally biased region" description="Polar residues" evidence="4">
    <location>
        <begin position="682"/>
        <end position="691"/>
    </location>
</feature>
<dbReference type="SMART" id="SM00027">
    <property type="entry name" value="EH"/>
    <property type="match status" value="3"/>
</dbReference>
<dbReference type="PANTHER" id="PTHR11216:SF69">
    <property type="entry name" value="EPIDERMAL GROWTH FACTOR RECEPTOR SUBSTRATE 15-LIKE 1"/>
    <property type="match status" value="1"/>
</dbReference>
<gene>
    <name evidence="7" type="ORF">P4O66_014687</name>
</gene>
<evidence type="ECO:0000256" key="1">
    <source>
        <dbReference type="ARBA" id="ARBA00022723"/>
    </source>
</evidence>
<evidence type="ECO:0000259" key="6">
    <source>
        <dbReference type="PROSITE" id="PS50222"/>
    </source>
</evidence>
<name>A0AAD8Z1D4_9TELE</name>
<dbReference type="PROSITE" id="PS50222">
    <property type="entry name" value="EF_HAND_2"/>
    <property type="match status" value="2"/>
</dbReference>
<keyword evidence="3" id="KW-0175">Coiled coil</keyword>
<dbReference type="PANTHER" id="PTHR11216">
    <property type="entry name" value="EH DOMAIN"/>
    <property type="match status" value="1"/>
</dbReference>
<evidence type="ECO:0000313" key="7">
    <source>
        <dbReference type="EMBL" id="KAK1790840.1"/>
    </source>
</evidence>
<dbReference type="GO" id="GO:0016197">
    <property type="term" value="P:endosomal transport"/>
    <property type="evidence" value="ECO:0007669"/>
    <property type="project" value="TreeGrafter"/>
</dbReference>
<dbReference type="InterPro" id="IPR018247">
    <property type="entry name" value="EF_Hand_1_Ca_BS"/>
</dbReference>
<organism evidence="7 8">
    <name type="scientific">Electrophorus voltai</name>
    <dbReference type="NCBI Taxonomy" id="2609070"/>
    <lineage>
        <taxon>Eukaryota</taxon>
        <taxon>Metazoa</taxon>
        <taxon>Chordata</taxon>
        <taxon>Craniata</taxon>
        <taxon>Vertebrata</taxon>
        <taxon>Euteleostomi</taxon>
        <taxon>Actinopterygii</taxon>
        <taxon>Neopterygii</taxon>
        <taxon>Teleostei</taxon>
        <taxon>Ostariophysi</taxon>
        <taxon>Gymnotiformes</taxon>
        <taxon>Gymnotoidei</taxon>
        <taxon>Gymnotidae</taxon>
        <taxon>Electrophorus</taxon>
    </lineage>
</organism>
<feature type="domain" description="EF-hand" evidence="6">
    <location>
        <begin position="162"/>
        <end position="197"/>
    </location>
</feature>
<dbReference type="CDD" id="cd00052">
    <property type="entry name" value="EH"/>
    <property type="match status" value="3"/>
</dbReference>
<feature type="domain" description="EH" evidence="5">
    <location>
        <begin position="6"/>
        <end position="96"/>
    </location>
</feature>
<dbReference type="GO" id="GO:0030132">
    <property type="term" value="C:clathrin coat of coated pit"/>
    <property type="evidence" value="ECO:0007669"/>
    <property type="project" value="TreeGrafter"/>
</dbReference>
<dbReference type="SMART" id="SM00054">
    <property type="entry name" value="EFh"/>
    <property type="match status" value="4"/>
</dbReference>
<dbReference type="Proteomes" id="UP001239994">
    <property type="component" value="Unassembled WGS sequence"/>
</dbReference>
<feature type="non-terminal residue" evidence="7">
    <location>
        <position position="1"/>
    </location>
</feature>
<feature type="compositionally biased region" description="Polar residues" evidence="4">
    <location>
        <begin position="382"/>
        <end position="392"/>
    </location>
</feature>
<dbReference type="PROSITE" id="PS50031">
    <property type="entry name" value="EH"/>
    <property type="match status" value="3"/>
</dbReference>
<sequence length="924" mass="101486">MKISSANPAYENFYRQVDPGNTGKVGAAEAAQFLKKSGLSDSTLSKIWDLSDPERKGYLDKRGFFIALRLVASAQSGNDVSPNNITQSMSVPAPKFRDTASPSLVAAAPSDPSWALKVDDKAKYDGIFESLSPVNGLLSGDKVKPVLINSNLPLDVLGKASALSDICFLIWDLSDIDKDGHLDKEEFAVAMHLVYRAREKEPVPAGLPSSFIPPSKRKKSGGTLPGSVSVLPSSPFLLKENLRSTAPLRSSPLTVASGISPSNSFRSTTPSPTASPALQPVSANWVVPQEDRAQYEDIFELADSDFDGMVGGGEVKDIFMNSGLPQNVLAHIWSLADTKSVGKLTKEQFCLAMHLMQQKVKGVDPPQSLTAEMIPPSERHSTANAETSSSVSPVEMTGIKELDDVNKEISQLQSEKRILEQEIRQKEEAIRQKNSEVQSMHVELERENSGAQEAEQQKQVAQDRLQEMEQQKSKLEDLVKDSKNKCQEENSRISSLQTQILSQEVDQQTQEKEVSRVRTDLYCLEQEEQRLEDSVRASESKLESILKLLRTSQDEMDETHAELSQIQEVQKELNRAIERIDKALGSSGTLSLAEIDQLLAEEDSSPSATAESSFRSRRAMFSTNTSSQDPFQTEDPFKSDPFNKADPFGGDPFKQADPFHDSFTSSDPFAKSAASSLKQASPFGSVSSTTPSRFIDSDPFATTDPFASESFDGKGGFADFGSTSKRWNKPVLSSKGSRGHPVARKPTYPLPPPKKPGPARPAPPPYGAYLSAGRLGAHQQCCPLISSRTVGRETSDAEARVQPVLIPRPQAAAKRTVRLVFMACARTRRPVEPPLRPPPRFRTLEACPASFRLSRSLAFVVVPACTFLLPGIATGPEHMKFGSEMEQLEWAKREGKREEAERLRRLRLQEQQDLELALALSRVD</sequence>